<evidence type="ECO:0000256" key="5">
    <source>
        <dbReference type="ARBA" id="ARBA00022605"/>
    </source>
</evidence>
<evidence type="ECO:0000256" key="3">
    <source>
        <dbReference type="ARBA" id="ARBA00009184"/>
    </source>
</evidence>
<dbReference type="InterPro" id="IPR050582">
    <property type="entry name" value="HAD-like_SerB"/>
</dbReference>
<accession>A0A9D2J3R4</accession>
<dbReference type="PANTHER" id="PTHR43344">
    <property type="entry name" value="PHOSPHOSERINE PHOSPHATASE"/>
    <property type="match status" value="1"/>
</dbReference>
<feature type="active site" description="Nucleophile" evidence="13">
    <location>
        <position position="20"/>
    </location>
</feature>
<keyword evidence="5" id="KW-0028">Amino-acid biosynthesis</keyword>
<dbReference type="SFLD" id="SFLDG01136">
    <property type="entry name" value="C1.6:_Phosphoserine_Phosphatas"/>
    <property type="match status" value="1"/>
</dbReference>
<evidence type="ECO:0000313" key="15">
    <source>
        <dbReference type="Proteomes" id="UP000824037"/>
    </source>
</evidence>
<evidence type="ECO:0000256" key="8">
    <source>
        <dbReference type="ARBA" id="ARBA00022842"/>
    </source>
</evidence>
<comment type="pathway">
    <text evidence="2">Amino-acid biosynthesis; L-serine biosynthesis; L-serine from 3-phospho-D-glycerate: step 3/3.</text>
</comment>
<dbReference type="NCBIfam" id="TIGR00338">
    <property type="entry name" value="serB"/>
    <property type="match status" value="1"/>
</dbReference>
<comment type="caution">
    <text evidence="14">The sequence shown here is derived from an EMBL/GenBank/DDBJ whole genome shotgun (WGS) entry which is preliminary data.</text>
</comment>
<dbReference type="SFLD" id="SFLDG01137">
    <property type="entry name" value="C1.6.1:_Phosphoserine_Phosphat"/>
    <property type="match status" value="1"/>
</dbReference>
<dbReference type="SFLD" id="SFLDS00003">
    <property type="entry name" value="Haloacid_Dehalogenase"/>
    <property type="match status" value="1"/>
</dbReference>
<dbReference type="Gene3D" id="3.40.50.1000">
    <property type="entry name" value="HAD superfamily/HAD-like"/>
    <property type="match status" value="1"/>
</dbReference>
<evidence type="ECO:0000256" key="10">
    <source>
        <dbReference type="ARBA" id="ARBA00031693"/>
    </source>
</evidence>
<dbReference type="PANTHER" id="PTHR43344:SF2">
    <property type="entry name" value="PHOSPHOSERINE PHOSPHATASE"/>
    <property type="match status" value="1"/>
</dbReference>
<proteinExistence type="inferred from homology"/>
<keyword evidence="9" id="KW-0718">Serine biosynthesis</keyword>
<evidence type="ECO:0000256" key="2">
    <source>
        <dbReference type="ARBA" id="ARBA00005135"/>
    </source>
</evidence>
<dbReference type="GO" id="GO:0006564">
    <property type="term" value="P:L-serine biosynthetic process"/>
    <property type="evidence" value="ECO:0007669"/>
    <property type="project" value="UniProtKB-KW"/>
</dbReference>
<dbReference type="EMBL" id="DXBY01000049">
    <property type="protein sequence ID" value="HIZ34629.1"/>
    <property type="molecule type" value="Genomic_DNA"/>
</dbReference>
<evidence type="ECO:0000256" key="11">
    <source>
        <dbReference type="ARBA" id="ARBA00048138"/>
    </source>
</evidence>
<reference evidence="14" key="2">
    <citation type="submission" date="2021-04" db="EMBL/GenBank/DDBJ databases">
        <authorList>
            <person name="Gilroy R."/>
        </authorList>
    </citation>
    <scope>NUCLEOTIDE SEQUENCE</scope>
    <source>
        <strain evidence="14">ChiGjej4B4-7305</strain>
    </source>
</reference>
<organism evidence="14 15">
    <name type="scientific">Candidatus Ruania gallistercoris</name>
    <dbReference type="NCBI Taxonomy" id="2838746"/>
    <lineage>
        <taxon>Bacteria</taxon>
        <taxon>Bacillati</taxon>
        <taxon>Actinomycetota</taxon>
        <taxon>Actinomycetes</taxon>
        <taxon>Micrococcales</taxon>
        <taxon>Ruaniaceae</taxon>
        <taxon>Ruania</taxon>
    </lineage>
</organism>
<comment type="catalytic activity">
    <reaction evidence="11">
        <text>O-phospho-L-serine + H2O = L-serine + phosphate</text>
        <dbReference type="Rhea" id="RHEA:21208"/>
        <dbReference type="ChEBI" id="CHEBI:15377"/>
        <dbReference type="ChEBI" id="CHEBI:33384"/>
        <dbReference type="ChEBI" id="CHEBI:43474"/>
        <dbReference type="ChEBI" id="CHEBI:57524"/>
        <dbReference type="EC" id="3.1.3.3"/>
    </reaction>
</comment>
<evidence type="ECO:0000256" key="1">
    <source>
        <dbReference type="ARBA" id="ARBA00001946"/>
    </source>
</evidence>
<dbReference type="GO" id="GO:0036424">
    <property type="term" value="F:L-phosphoserine phosphatase activity"/>
    <property type="evidence" value="ECO:0007669"/>
    <property type="project" value="InterPro"/>
</dbReference>
<protein>
    <recommendedName>
        <fullName evidence="4">phosphoserine phosphatase</fullName>
        <ecNumber evidence="4">3.1.3.3</ecNumber>
    </recommendedName>
    <alternativeName>
        <fullName evidence="10">O-phosphoserine phosphohydrolase</fullName>
    </alternativeName>
</protein>
<comment type="similarity">
    <text evidence="3">Belongs to the HAD-like hydrolase superfamily. SerB family.</text>
</comment>
<keyword evidence="8" id="KW-0460">Magnesium</keyword>
<dbReference type="NCBIfam" id="TIGR01488">
    <property type="entry name" value="HAD-SF-IB"/>
    <property type="match status" value="1"/>
</dbReference>
<dbReference type="Proteomes" id="UP000824037">
    <property type="component" value="Unassembled WGS sequence"/>
</dbReference>
<evidence type="ECO:0000256" key="9">
    <source>
        <dbReference type="ARBA" id="ARBA00023299"/>
    </source>
</evidence>
<reference evidence="14" key="1">
    <citation type="journal article" date="2021" name="PeerJ">
        <title>Extensive microbial diversity within the chicken gut microbiome revealed by metagenomics and culture.</title>
        <authorList>
            <person name="Gilroy R."/>
            <person name="Ravi A."/>
            <person name="Getino M."/>
            <person name="Pursley I."/>
            <person name="Horton D.L."/>
            <person name="Alikhan N.F."/>
            <person name="Baker D."/>
            <person name="Gharbi K."/>
            <person name="Hall N."/>
            <person name="Watson M."/>
            <person name="Adriaenssens E.M."/>
            <person name="Foster-Nyarko E."/>
            <person name="Jarju S."/>
            <person name="Secka A."/>
            <person name="Antonio M."/>
            <person name="Oren A."/>
            <person name="Chaudhuri R.R."/>
            <person name="La Ragione R."/>
            <person name="Hildebrand F."/>
            <person name="Pallen M.J."/>
        </authorList>
    </citation>
    <scope>NUCLEOTIDE SEQUENCE</scope>
    <source>
        <strain evidence="14">ChiGjej4B4-7305</strain>
    </source>
</reference>
<name>A0A9D2J3R4_9MICO</name>
<dbReference type="InterPro" id="IPR023214">
    <property type="entry name" value="HAD_sf"/>
</dbReference>
<dbReference type="EC" id="3.1.3.3" evidence="4"/>
<dbReference type="GO" id="GO:0000287">
    <property type="term" value="F:magnesium ion binding"/>
    <property type="evidence" value="ECO:0007669"/>
    <property type="project" value="TreeGrafter"/>
</dbReference>
<dbReference type="InterPro" id="IPR036412">
    <property type="entry name" value="HAD-like_sf"/>
</dbReference>
<evidence type="ECO:0000256" key="4">
    <source>
        <dbReference type="ARBA" id="ARBA00012640"/>
    </source>
</evidence>
<dbReference type="SFLD" id="SFLDF00029">
    <property type="entry name" value="phosphoserine_phosphatase"/>
    <property type="match status" value="1"/>
</dbReference>
<gene>
    <name evidence="14" type="primary">serB</name>
    <name evidence="14" type="ORF">H9815_02535</name>
</gene>
<keyword evidence="7 14" id="KW-0378">Hydrolase</keyword>
<dbReference type="Pfam" id="PF12710">
    <property type="entry name" value="HAD"/>
    <property type="match status" value="1"/>
</dbReference>
<dbReference type="AlphaFoldDB" id="A0A9D2J3R4"/>
<dbReference type="GO" id="GO:0005737">
    <property type="term" value="C:cytoplasm"/>
    <property type="evidence" value="ECO:0007669"/>
    <property type="project" value="TreeGrafter"/>
</dbReference>
<keyword evidence="6" id="KW-0479">Metal-binding</keyword>
<evidence type="ECO:0000256" key="13">
    <source>
        <dbReference type="PIRSR" id="PIRSR604469-1"/>
    </source>
</evidence>
<evidence type="ECO:0000256" key="12">
    <source>
        <dbReference type="ARBA" id="ARBA00048523"/>
    </source>
</evidence>
<sequence>MSGPSDANGTTRYLVVLDVDSTFITAEQIDLLAGYAGSGAEVAAITERAMAGELDFAASLRARVATLAGLDAGLLDEVRAQIELSPGAADLVAGARVRDWPVALVSGGFHEIVDPIAAEHGITRVRANRFAVADGRLTGELDGPIVDRAAKAHWLRTFAAEDGVPLAHTVAIGDGANDLDMLAAAGLGVAFHAKPVVAAQADVAIESGGLEQVLDLVGASASDPAG</sequence>
<feature type="active site" description="Nucleophile" evidence="13">
    <location>
        <position position="18"/>
    </location>
</feature>
<evidence type="ECO:0000313" key="14">
    <source>
        <dbReference type="EMBL" id="HIZ34629.1"/>
    </source>
</evidence>
<dbReference type="InterPro" id="IPR004469">
    <property type="entry name" value="PSP"/>
</dbReference>
<evidence type="ECO:0000256" key="7">
    <source>
        <dbReference type="ARBA" id="ARBA00022801"/>
    </source>
</evidence>
<evidence type="ECO:0000256" key="6">
    <source>
        <dbReference type="ARBA" id="ARBA00022723"/>
    </source>
</evidence>
<comment type="cofactor">
    <cofactor evidence="1">
        <name>Mg(2+)</name>
        <dbReference type="ChEBI" id="CHEBI:18420"/>
    </cofactor>
</comment>
<comment type="catalytic activity">
    <reaction evidence="12">
        <text>O-phospho-D-serine + H2O = D-serine + phosphate</text>
        <dbReference type="Rhea" id="RHEA:24873"/>
        <dbReference type="ChEBI" id="CHEBI:15377"/>
        <dbReference type="ChEBI" id="CHEBI:35247"/>
        <dbReference type="ChEBI" id="CHEBI:43474"/>
        <dbReference type="ChEBI" id="CHEBI:58680"/>
        <dbReference type="EC" id="3.1.3.3"/>
    </reaction>
</comment>
<dbReference type="SUPFAM" id="SSF56784">
    <property type="entry name" value="HAD-like"/>
    <property type="match status" value="1"/>
</dbReference>